<gene>
    <name evidence="1" type="ORF">LARV_03646</name>
</gene>
<dbReference type="OrthoDB" id="5914937at2"/>
<protein>
    <submittedName>
        <fullName evidence="1">Uncharacterized protein</fullName>
    </submittedName>
</protein>
<dbReference type="Proteomes" id="UP000055060">
    <property type="component" value="Unassembled WGS sequence"/>
</dbReference>
<dbReference type="STRING" id="360412.LARV_03646"/>
<organism evidence="1">
    <name type="scientific">Longilinea arvoryzae</name>
    <dbReference type="NCBI Taxonomy" id="360412"/>
    <lineage>
        <taxon>Bacteria</taxon>
        <taxon>Bacillati</taxon>
        <taxon>Chloroflexota</taxon>
        <taxon>Anaerolineae</taxon>
        <taxon>Anaerolineales</taxon>
        <taxon>Anaerolineaceae</taxon>
        <taxon>Longilinea</taxon>
    </lineage>
</organism>
<accession>A0A0S7BJB6</accession>
<dbReference type="RefSeq" id="WP_075074995.1">
    <property type="nucleotide sequence ID" value="NZ_DF967972.1"/>
</dbReference>
<dbReference type="EMBL" id="DF967972">
    <property type="protein sequence ID" value="GAP15853.1"/>
    <property type="molecule type" value="Genomic_DNA"/>
</dbReference>
<name>A0A0S7BJB6_9CHLR</name>
<evidence type="ECO:0000313" key="2">
    <source>
        <dbReference type="Proteomes" id="UP000055060"/>
    </source>
</evidence>
<evidence type="ECO:0000313" key="1">
    <source>
        <dbReference type="EMBL" id="GAP15853.1"/>
    </source>
</evidence>
<reference evidence="1" key="1">
    <citation type="submission" date="2015-07" db="EMBL/GenBank/DDBJ databases">
        <title>Draft Genome Sequences of Anaerolinea thermolimosa IMO-1, Bellilinea caldifistulae GOMI-1, Leptolinea tardivitalis YMTK-2, Levilinea saccharolytica KIBI-1,Longilinea arvoryzae KOME-1, Previously Described as Members of the Anaerolineaceae (Chloroflexi).</title>
        <authorList>
            <person name="Sekiguchi Y."/>
            <person name="Ohashi A."/>
            <person name="Matsuura N."/>
            <person name="Tourlousse M.D."/>
        </authorList>
    </citation>
    <scope>NUCLEOTIDE SEQUENCE [LARGE SCALE GENOMIC DNA]</scope>
    <source>
        <strain evidence="1">KOME-1</strain>
    </source>
</reference>
<sequence length="293" mass="32775">MEAPDLSTGEIENAALRLEYMTGAGPRVLRLIDKHSNQNLFAELPQIFWETIHGAYHPFGGHRLWLSPEIPEITYIPDELAPQIEALPDGVRLTGALEAPTGMRKVMEIHLDLLRPGVTLEHRVTNQGQNTIEVAPWAITQMAPGGWAVLPNPPSRTQASPFLPDRALALWPYSRLEDARLRFQDSRILVHCDASTEPFKIGVRNPAGWLGYYRQGTYFRKSTAWAADANYPDFGCNLEVYAINRFLELETLGPLTRLAPGASLSHTETWQVWSGLDGPETPEALGERIETLF</sequence>
<keyword evidence="2" id="KW-1185">Reference proteome</keyword>
<dbReference type="AlphaFoldDB" id="A0A0S7BJB6"/>
<proteinExistence type="predicted"/>